<dbReference type="SMART" id="SM00387">
    <property type="entry name" value="HATPase_c"/>
    <property type="match status" value="1"/>
</dbReference>
<keyword evidence="12" id="KW-0902">Two-component regulatory system</keyword>
<dbReference type="InterPro" id="IPR005467">
    <property type="entry name" value="His_kinase_dom"/>
</dbReference>
<dbReference type="CDD" id="cd16917">
    <property type="entry name" value="HATPase_UhpB-NarQ-NarX-like"/>
    <property type="match status" value="1"/>
</dbReference>
<dbReference type="Gene3D" id="3.30.565.10">
    <property type="entry name" value="Histidine kinase-like ATPase, C-terminal domain"/>
    <property type="match status" value="1"/>
</dbReference>
<evidence type="ECO:0000256" key="2">
    <source>
        <dbReference type="ARBA" id="ARBA00004651"/>
    </source>
</evidence>
<dbReference type="Proteomes" id="UP000076501">
    <property type="component" value="Unassembled WGS sequence"/>
</dbReference>
<dbReference type="PANTHER" id="PTHR24421:SF37">
    <property type="entry name" value="SENSOR HISTIDINE KINASE NARS"/>
    <property type="match status" value="1"/>
</dbReference>
<comment type="caution">
    <text evidence="17">The sequence shown here is derived from an EMBL/GenBank/DDBJ whole genome shotgun (WGS) entry which is preliminary data.</text>
</comment>
<evidence type="ECO:0000256" key="12">
    <source>
        <dbReference type="ARBA" id="ARBA00023012"/>
    </source>
</evidence>
<keyword evidence="8" id="KW-0547">Nucleotide-binding</keyword>
<feature type="transmembrane region" description="Helical" evidence="14">
    <location>
        <begin position="194"/>
        <end position="217"/>
    </location>
</feature>
<evidence type="ECO:0000256" key="9">
    <source>
        <dbReference type="ARBA" id="ARBA00022777"/>
    </source>
</evidence>
<evidence type="ECO:0000256" key="5">
    <source>
        <dbReference type="ARBA" id="ARBA00022553"/>
    </source>
</evidence>
<evidence type="ECO:0000313" key="17">
    <source>
        <dbReference type="EMBL" id="KZD34033.1"/>
    </source>
</evidence>
<dbReference type="PROSITE" id="PS50885">
    <property type="entry name" value="HAMP"/>
    <property type="match status" value="1"/>
</dbReference>
<dbReference type="Pfam" id="PF00672">
    <property type="entry name" value="HAMP"/>
    <property type="match status" value="1"/>
</dbReference>
<feature type="domain" description="HAMP" evidence="16">
    <location>
        <begin position="219"/>
        <end position="271"/>
    </location>
</feature>
<dbReference type="GO" id="GO:0000155">
    <property type="term" value="F:phosphorelay sensor kinase activity"/>
    <property type="evidence" value="ECO:0007669"/>
    <property type="project" value="InterPro"/>
</dbReference>
<dbReference type="InterPro" id="IPR011712">
    <property type="entry name" value="Sig_transdc_His_kin_sub3_dim/P"/>
</dbReference>
<reference evidence="17 18" key="1">
    <citation type="submission" date="2015-09" db="EMBL/GenBank/DDBJ databases">
        <title>Bacillus cereus food isolates.</title>
        <authorList>
            <person name="Boekhorst J."/>
        </authorList>
    </citation>
    <scope>NUCLEOTIDE SEQUENCE [LARGE SCALE GENOMIC DNA]</scope>
    <source>
        <strain evidence="17 18">B4082</strain>
    </source>
</reference>
<feature type="transmembrane region" description="Helical" evidence="14">
    <location>
        <begin position="20"/>
        <end position="45"/>
    </location>
</feature>
<dbReference type="PANTHER" id="PTHR24421">
    <property type="entry name" value="NITRATE/NITRITE SENSOR PROTEIN NARX-RELATED"/>
    <property type="match status" value="1"/>
</dbReference>
<evidence type="ECO:0000256" key="10">
    <source>
        <dbReference type="ARBA" id="ARBA00022840"/>
    </source>
</evidence>
<evidence type="ECO:0000313" key="18">
    <source>
        <dbReference type="Proteomes" id="UP000076501"/>
    </source>
</evidence>
<evidence type="ECO:0000256" key="4">
    <source>
        <dbReference type="ARBA" id="ARBA00022475"/>
    </source>
</evidence>
<dbReference type="InterPro" id="IPR003594">
    <property type="entry name" value="HATPase_dom"/>
</dbReference>
<evidence type="ECO:0000256" key="14">
    <source>
        <dbReference type="SAM" id="Phobius"/>
    </source>
</evidence>
<dbReference type="Pfam" id="PF02518">
    <property type="entry name" value="HATPase_c"/>
    <property type="match status" value="1"/>
</dbReference>
<dbReference type="Gene3D" id="1.20.5.1930">
    <property type="match status" value="1"/>
</dbReference>
<dbReference type="CDD" id="cd06225">
    <property type="entry name" value="HAMP"/>
    <property type="match status" value="1"/>
</dbReference>
<dbReference type="PROSITE" id="PS50109">
    <property type="entry name" value="HIS_KIN"/>
    <property type="match status" value="1"/>
</dbReference>
<sequence>MKFLSRFGRHFQRLQWKLTLFYVLTTIGVLLTLEVMGFLISLSLVKYNADRMFEQQISIQAQNISSNFNGTFINQNQLKKALDDWPIEVGTEFDGFSVVIDSNRNILASAGEDVPQFIDYKAEFPAKVSRHIYTALSLKPSEARKFKTYSYYKDEILYIVAPLANEKDVRGVLVVKAKTIHFSLSNFWEATFQFFGFSMLAFLIGAAIVGITFGIITSRSLVRRIRKILTSTDQWSHGNFTTFVQDPSKDELGQLARRLNQMAKQLRTLFKIRQDLATLEERNRLARELHDSIKQQLFATSIWLNTTKSLIGKDEGKAKEHLLRAENVLHQTQHELNALIQELRPIALEGKDLAYALKDYVAKWQEQTSIIVNLKISGQRQASPVIEETFFRITQEALNNVARHSQANKVMIHLDCEEVVTLSIHDNGCGFDIQRLDRQGIGLSSMRERIHTLKGYIDIQSEMEKGVKITVQCKQSDIQEDNKPNVNCNSEEVIDHGKGRSNFDFNS</sequence>
<dbReference type="EMBL" id="LJKA01000045">
    <property type="protein sequence ID" value="KZD34033.1"/>
    <property type="molecule type" value="Genomic_DNA"/>
</dbReference>
<feature type="domain" description="Histidine kinase" evidence="15">
    <location>
        <begin position="284"/>
        <end position="477"/>
    </location>
</feature>
<evidence type="ECO:0000256" key="7">
    <source>
        <dbReference type="ARBA" id="ARBA00022692"/>
    </source>
</evidence>
<evidence type="ECO:0000256" key="11">
    <source>
        <dbReference type="ARBA" id="ARBA00022989"/>
    </source>
</evidence>
<evidence type="ECO:0000259" key="16">
    <source>
        <dbReference type="PROSITE" id="PS50885"/>
    </source>
</evidence>
<proteinExistence type="predicted"/>
<dbReference type="InterPro" id="IPR050482">
    <property type="entry name" value="Sensor_HK_TwoCompSys"/>
</dbReference>
<dbReference type="SUPFAM" id="SSF55874">
    <property type="entry name" value="ATPase domain of HSP90 chaperone/DNA topoisomerase II/histidine kinase"/>
    <property type="match status" value="1"/>
</dbReference>
<dbReference type="RefSeq" id="WP_063223191.1">
    <property type="nucleotide sequence ID" value="NZ_LJKA01000045.1"/>
</dbReference>
<protein>
    <recommendedName>
        <fullName evidence="3">histidine kinase</fullName>
        <ecNumber evidence="3">2.7.13.3</ecNumber>
    </recommendedName>
</protein>
<comment type="catalytic activity">
    <reaction evidence="1">
        <text>ATP + protein L-histidine = ADP + protein N-phospho-L-histidine.</text>
        <dbReference type="EC" id="2.7.13.3"/>
    </reaction>
</comment>
<dbReference type="InterPro" id="IPR003660">
    <property type="entry name" value="HAMP_dom"/>
</dbReference>
<keyword evidence="13 14" id="KW-0472">Membrane</keyword>
<evidence type="ECO:0000259" key="15">
    <source>
        <dbReference type="PROSITE" id="PS50109"/>
    </source>
</evidence>
<evidence type="ECO:0000256" key="13">
    <source>
        <dbReference type="ARBA" id="ARBA00023136"/>
    </source>
</evidence>
<keyword evidence="4" id="KW-1003">Cell membrane</keyword>
<gene>
    <name evidence="17" type="ORF">B4082_3158</name>
</gene>
<dbReference type="SUPFAM" id="SSF158472">
    <property type="entry name" value="HAMP domain-like"/>
    <property type="match status" value="1"/>
</dbReference>
<evidence type="ECO:0000256" key="1">
    <source>
        <dbReference type="ARBA" id="ARBA00000085"/>
    </source>
</evidence>
<dbReference type="Gene3D" id="6.10.340.10">
    <property type="match status" value="1"/>
</dbReference>
<dbReference type="GO" id="GO:0005524">
    <property type="term" value="F:ATP binding"/>
    <property type="evidence" value="ECO:0007669"/>
    <property type="project" value="UniProtKB-KW"/>
</dbReference>
<name>A0A161SIN4_BACCE</name>
<keyword evidence="11 14" id="KW-1133">Transmembrane helix</keyword>
<dbReference type="EC" id="2.7.13.3" evidence="3"/>
<evidence type="ECO:0000256" key="8">
    <source>
        <dbReference type="ARBA" id="ARBA00022741"/>
    </source>
</evidence>
<keyword evidence="7 14" id="KW-0812">Transmembrane</keyword>
<dbReference type="PATRIC" id="fig|1396.539.peg.4846"/>
<dbReference type="AlphaFoldDB" id="A0A161SIN4"/>
<keyword evidence="10" id="KW-0067">ATP-binding</keyword>
<keyword evidence="5" id="KW-0597">Phosphoprotein</keyword>
<dbReference type="InterPro" id="IPR036890">
    <property type="entry name" value="HATPase_C_sf"/>
</dbReference>
<organism evidence="17 18">
    <name type="scientific">Bacillus cereus</name>
    <dbReference type="NCBI Taxonomy" id="1396"/>
    <lineage>
        <taxon>Bacteria</taxon>
        <taxon>Bacillati</taxon>
        <taxon>Bacillota</taxon>
        <taxon>Bacilli</taxon>
        <taxon>Bacillales</taxon>
        <taxon>Bacillaceae</taxon>
        <taxon>Bacillus</taxon>
        <taxon>Bacillus cereus group</taxon>
    </lineage>
</organism>
<dbReference type="GO" id="GO:0046983">
    <property type="term" value="F:protein dimerization activity"/>
    <property type="evidence" value="ECO:0007669"/>
    <property type="project" value="InterPro"/>
</dbReference>
<dbReference type="SMART" id="SM00304">
    <property type="entry name" value="HAMP"/>
    <property type="match status" value="1"/>
</dbReference>
<dbReference type="GO" id="GO:0005886">
    <property type="term" value="C:plasma membrane"/>
    <property type="evidence" value="ECO:0007669"/>
    <property type="project" value="UniProtKB-SubCell"/>
</dbReference>
<keyword evidence="6" id="KW-0808">Transferase</keyword>
<comment type="subcellular location">
    <subcellularLocation>
        <location evidence="2">Cell membrane</location>
        <topology evidence="2">Multi-pass membrane protein</topology>
    </subcellularLocation>
</comment>
<dbReference type="Pfam" id="PF07730">
    <property type="entry name" value="HisKA_3"/>
    <property type="match status" value="1"/>
</dbReference>
<keyword evidence="9" id="KW-0418">Kinase</keyword>
<accession>A0A161SIN4</accession>
<evidence type="ECO:0000256" key="6">
    <source>
        <dbReference type="ARBA" id="ARBA00022679"/>
    </source>
</evidence>
<evidence type="ECO:0000256" key="3">
    <source>
        <dbReference type="ARBA" id="ARBA00012438"/>
    </source>
</evidence>